<evidence type="ECO:0000259" key="3">
    <source>
        <dbReference type="Pfam" id="PF01757"/>
    </source>
</evidence>
<evidence type="ECO:0000313" key="5">
    <source>
        <dbReference type="Proteomes" id="UP001596058"/>
    </source>
</evidence>
<keyword evidence="2" id="KW-0812">Transmembrane</keyword>
<dbReference type="Proteomes" id="UP001596058">
    <property type="component" value="Unassembled WGS sequence"/>
</dbReference>
<name>A0ABW1CCJ1_9ACTN</name>
<feature type="transmembrane region" description="Helical" evidence="2">
    <location>
        <begin position="254"/>
        <end position="271"/>
    </location>
</feature>
<keyword evidence="2" id="KW-1133">Transmembrane helix</keyword>
<evidence type="ECO:0000256" key="1">
    <source>
        <dbReference type="SAM" id="MobiDB-lite"/>
    </source>
</evidence>
<proteinExistence type="predicted"/>
<sequence length="424" mass="46038">MTATTPFVDPGAATERRSDLPALTGMRFFAALLVFMSHVAFPLYPGNQNPALPFSDQGLATGFMTFTGPGGYIGVSFFFILSGFVITWAARPGMRTRGYLRRRIVKIFPNHIVTWALAMVLFAAASTPANGLPSLFLVNTWTTDSGYWGGANMPAWSLTSEILFYLLFPLLIIPIRRIADNRLWVSAAVAIAGMYAICLATLYLVPDTPAIPGGGLSLTQFWFIYVFPPVRLLEFVFGMILARIVMRGLWPKRIGYTPVVILLALAYWGTLELPSPYNMTLVTAIPFGLAIGTFAAANVRGERTVLGSRPMVWLGNISFGFFMTQAIVLFWLRPAVLGNDSYGLWGGVALIVALTAANILAGWLLFKFVEQPAMRYLSRPRGSASAPPRVREPVGAASAAPPVREPVGAPAGHTATDPKDPDLV</sequence>
<keyword evidence="2" id="KW-0472">Membrane</keyword>
<dbReference type="InterPro" id="IPR002656">
    <property type="entry name" value="Acyl_transf_3_dom"/>
</dbReference>
<accession>A0ABW1CCJ1</accession>
<dbReference type="InterPro" id="IPR050879">
    <property type="entry name" value="Acyltransferase_3"/>
</dbReference>
<feature type="transmembrane region" description="Helical" evidence="2">
    <location>
        <begin position="311"/>
        <end position="332"/>
    </location>
</feature>
<feature type="transmembrane region" description="Helical" evidence="2">
    <location>
        <begin position="277"/>
        <end position="299"/>
    </location>
</feature>
<feature type="transmembrane region" description="Helical" evidence="2">
    <location>
        <begin position="112"/>
        <end position="133"/>
    </location>
</feature>
<comment type="caution">
    <text evidence="4">The sequence shown here is derived from an EMBL/GenBank/DDBJ whole genome shotgun (WGS) entry which is preliminary data.</text>
</comment>
<feature type="transmembrane region" description="Helical" evidence="2">
    <location>
        <begin position="184"/>
        <end position="205"/>
    </location>
</feature>
<gene>
    <name evidence="4" type="ORF">ACFPZ3_04180</name>
</gene>
<feature type="transmembrane region" description="Helical" evidence="2">
    <location>
        <begin position="153"/>
        <end position="172"/>
    </location>
</feature>
<feature type="region of interest" description="Disordered" evidence="1">
    <location>
        <begin position="379"/>
        <end position="424"/>
    </location>
</feature>
<dbReference type="EC" id="2.3.-.-" evidence="4"/>
<evidence type="ECO:0000313" key="4">
    <source>
        <dbReference type="EMBL" id="MFC5823047.1"/>
    </source>
</evidence>
<dbReference type="PANTHER" id="PTHR23028">
    <property type="entry name" value="ACETYLTRANSFERASE"/>
    <property type="match status" value="1"/>
</dbReference>
<keyword evidence="4" id="KW-0012">Acyltransferase</keyword>
<dbReference type="PANTHER" id="PTHR23028:SF53">
    <property type="entry name" value="ACYL_TRANSF_3 DOMAIN-CONTAINING PROTEIN"/>
    <property type="match status" value="1"/>
</dbReference>
<protein>
    <submittedName>
        <fullName evidence="4">Acyltransferase family protein</fullName>
        <ecNumber evidence="4">2.3.-.-</ecNumber>
    </submittedName>
</protein>
<feature type="transmembrane region" description="Helical" evidence="2">
    <location>
        <begin position="71"/>
        <end position="91"/>
    </location>
</feature>
<feature type="transmembrane region" description="Helical" evidence="2">
    <location>
        <begin position="344"/>
        <end position="366"/>
    </location>
</feature>
<feature type="transmembrane region" description="Helical" evidence="2">
    <location>
        <begin position="221"/>
        <end position="242"/>
    </location>
</feature>
<dbReference type="Pfam" id="PF01757">
    <property type="entry name" value="Acyl_transf_3"/>
    <property type="match status" value="1"/>
</dbReference>
<dbReference type="EMBL" id="JBHSPA010000006">
    <property type="protein sequence ID" value="MFC5823047.1"/>
    <property type="molecule type" value="Genomic_DNA"/>
</dbReference>
<dbReference type="RefSeq" id="WP_379512585.1">
    <property type="nucleotide sequence ID" value="NZ_JBHSPA010000006.1"/>
</dbReference>
<reference evidence="5" key="1">
    <citation type="journal article" date="2019" name="Int. J. Syst. Evol. Microbiol.">
        <title>The Global Catalogue of Microorganisms (GCM) 10K type strain sequencing project: providing services to taxonomists for standard genome sequencing and annotation.</title>
        <authorList>
            <consortium name="The Broad Institute Genomics Platform"/>
            <consortium name="The Broad Institute Genome Sequencing Center for Infectious Disease"/>
            <person name="Wu L."/>
            <person name="Ma J."/>
        </authorList>
    </citation>
    <scope>NUCLEOTIDE SEQUENCE [LARGE SCALE GENOMIC DNA]</scope>
    <source>
        <strain evidence="5">CCUG 53903</strain>
    </source>
</reference>
<evidence type="ECO:0000256" key="2">
    <source>
        <dbReference type="SAM" id="Phobius"/>
    </source>
</evidence>
<feature type="transmembrane region" description="Helical" evidence="2">
    <location>
        <begin position="26"/>
        <end position="44"/>
    </location>
</feature>
<organism evidence="4 5">
    <name type="scientific">Nonomuraea insulae</name>
    <dbReference type="NCBI Taxonomy" id="1616787"/>
    <lineage>
        <taxon>Bacteria</taxon>
        <taxon>Bacillati</taxon>
        <taxon>Actinomycetota</taxon>
        <taxon>Actinomycetes</taxon>
        <taxon>Streptosporangiales</taxon>
        <taxon>Streptosporangiaceae</taxon>
        <taxon>Nonomuraea</taxon>
    </lineage>
</organism>
<keyword evidence="4" id="KW-0808">Transferase</keyword>
<keyword evidence="5" id="KW-1185">Reference proteome</keyword>
<feature type="domain" description="Acyltransferase 3" evidence="3">
    <location>
        <begin position="22"/>
        <end position="366"/>
    </location>
</feature>
<dbReference type="GO" id="GO:0016746">
    <property type="term" value="F:acyltransferase activity"/>
    <property type="evidence" value="ECO:0007669"/>
    <property type="project" value="UniProtKB-KW"/>
</dbReference>